<keyword evidence="2" id="KW-0808">Transferase</keyword>
<dbReference type="InterPro" id="IPR036388">
    <property type="entry name" value="WH-like_DNA-bd_sf"/>
</dbReference>
<dbReference type="PANTHER" id="PTHR11746">
    <property type="entry name" value="O-METHYLTRANSFERASE"/>
    <property type="match status" value="1"/>
</dbReference>
<dbReference type="InterPro" id="IPR029063">
    <property type="entry name" value="SAM-dependent_MTases_sf"/>
</dbReference>
<evidence type="ECO:0000313" key="6">
    <source>
        <dbReference type="Proteomes" id="UP001161247"/>
    </source>
</evidence>
<dbReference type="InterPro" id="IPR036390">
    <property type="entry name" value="WH_DNA-bd_sf"/>
</dbReference>
<keyword evidence="3" id="KW-0949">S-adenosyl-L-methionine</keyword>
<dbReference type="PROSITE" id="PS51683">
    <property type="entry name" value="SAM_OMT_II"/>
    <property type="match status" value="1"/>
</dbReference>
<sequence length="286" mass="31782">MFLLLASHSVVKCTVVYDDNKGVKRLYGLTPLSRCFLPDEHGNSRAPPLAFLRHSAYIHTWKKLKDAVLEGGSPFERANNGLNLFEYGAEDPRFGMIFDEAMQSTSTNFMIEILQSYKGFENVKVLVVGGGFGATLDMIISKYPSIKGINFDVPHVLKSAPTRPGIEHVEGNMFEWVPKGDAMVIKRVLHDWSDEIATKILKNCFQALPDSGKVIVIEVIVPESPEGLSSLSRLALTHDMKIFSFTPNGKARTEKQFDDLAKSAGFAASKVACRTLEYCVLELYKT</sequence>
<keyword evidence="1" id="KW-0489">Methyltransferase</keyword>
<organism evidence="5 6">
    <name type="scientific">Oldenlandia corymbosa var. corymbosa</name>
    <dbReference type="NCBI Taxonomy" id="529605"/>
    <lineage>
        <taxon>Eukaryota</taxon>
        <taxon>Viridiplantae</taxon>
        <taxon>Streptophyta</taxon>
        <taxon>Embryophyta</taxon>
        <taxon>Tracheophyta</taxon>
        <taxon>Spermatophyta</taxon>
        <taxon>Magnoliopsida</taxon>
        <taxon>eudicotyledons</taxon>
        <taxon>Gunneridae</taxon>
        <taxon>Pentapetalae</taxon>
        <taxon>asterids</taxon>
        <taxon>lamiids</taxon>
        <taxon>Gentianales</taxon>
        <taxon>Rubiaceae</taxon>
        <taxon>Rubioideae</taxon>
        <taxon>Spermacoceae</taxon>
        <taxon>Hedyotis-Oldenlandia complex</taxon>
        <taxon>Oldenlandia</taxon>
    </lineage>
</organism>
<dbReference type="Gene3D" id="3.40.50.150">
    <property type="entry name" value="Vaccinia Virus protein VP39"/>
    <property type="match status" value="1"/>
</dbReference>
<dbReference type="AlphaFoldDB" id="A0AAV1DF49"/>
<dbReference type="InterPro" id="IPR016461">
    <property type="entry name" value="COMT-like"/>
</dbReference>
<proteinExistence type="predicted"/>
<evidence type="ECO:0000256" key="2">
    <source>
        <dbReference type="ARBA" id="ARBA00022679"/>
    </source>
</evidence>
<evidence type="ECO:0000313" key="5">
    <source>
        <dbReference type="EMBL" id="CAI9105771.1"/>
    </source>
</evidence>
<dbReference type="EMBL" id="OX459122">
    <property type="protein sequence ID" value="CAI9105771.1"/>
    <property type="molecule type" value="Genomic_DNA"/>
</dbReference>
<dbReference type="Gene3D" id="1.10.10.10">
    <property type="entry name" value="Winged helix-like DNA-binding domain superfamily/Winged helix DNA-binding domain"/>
    <property type="match status" value="1"/>
</dbReference>
<dbReference type="GO" id="GO:0032259">
    <property type="term" value="P:methylation"/>
    <property type="evidence" value="ECO:0007669"/>
    <property type="project" value="UniProtKB-KW"/>
</dbReference>
<name>A0AAV1DF49_OLDCO</name>
<dbReference type="Pfam" id="PF00891">
    <property type="entry name" value="Methyltransf_2"/>
    <property type="match status" value="1"/>
</dbReference>
<accession>A0AAV1DF49</accession>
<evidence type="ECO:0000259" key="4">
    <source>
        <dbReference type="Pfam" id="PF00891"/>
    </source>
</evidence>
<dbReference type="SUPFAM" id="SSF46785">
    <property type="entry name" value="Winged helix' DNA-binding domain"/>
    <property type="match status" value="1"/>
</dbReference>
<dbReference type="InterPro" id="IPR001077">
    <property type="entry name" value="COMT_C"/>
</dbReference>
<gene>
    <name evidence="5" type="ORF">OLC1_LOCUS14396</name>
</gene>
<keyword evidence="6" id="KW-1185">Reference proteome</keyword>
<dbReference type="SUPFAM" id="SSF53335">
    <property type="entry name" value="S-adenosyl-L-methionine-dependent methyltransferases"/>
    <property type="match status" value="1"/>
</dbReference>
<protein>
    <submittedName>
        <fullName evidence="5">OLC1v1004782C1</fullName>
    </submittedName>
</protein>
<feature type="domain" description="O-methyltransferase C-terminal" evidence="4">
    <location>
        <begin position="61"/>
        <end position="267"/>
    </location>
</feature>
<dbReference type="Proteomes" id="UP001161247">
    <property type="component" value="Chromosome 5"/>
</dbReference>
<dbReference type="GO" id="GO:0008171">
    <property type="term" value="F:O-methyltransferase activity"/>
    <property type="evidence" value="ECO:0007669"/>
    <property type="project" value="InterPro"/>
</dbReference>
<evidence type="ECO:0000256" key="3">
    <source>
        <dbReference type="ARBA" id="ARBA00022691"/>
    </source>
</evidence>
<evidence type="ECO:0000256" key="1">
    <source>
        <dbReference type="ARBA" id="ARBA00022603"/>
    </source>
</evidence>
<reference evidence="5" key="1">
    <citation type="submission" date="2023-03" db="EMBL/GenBank/DDBJ databases">
        <authorList>
            <person name="Julca I."/>
        </authorList>
    </citation>
    <scope>NUCLEOTIDE SEQUENCE</scope>
</reference>